<dbReference type="Proteomes" id="UP001154078">
    <property type="component" value="Chromosome 4"/>
</dbReference>
<feature type="compositionally biased region" description="Polar residues" evidence="1">
    <location>
        <begin position="1178"/>
        <end position="1187"/>
    </location>
</feature>
<sequence length="1726" mass="192761">MGRDSNSTRKWEKDRRDRLKEAFDQLGKVLPNYNPSQTLVKIEILTKAALHIKDLEDKVKNLVLPDTNKDEIETEFVRNLQERIKKLLTRNEQLCNLLKDANITIPKACGLVKKFRVPLKWSNRINSETAQLLSKNEAEKGTRTRKTPRKKFRQTTSIAPKHKKILRSRFDERKVKPAKRKNIAVVPQKLLIVVSQPTINQQCYIITNPPRNTLVQNNYTSTVNSNTIIFTTSQLTRTNSKVTTLGPGTLILANGSILPVIQNQNFIPTPTIIANNINPRPNIQNVIVVSSVNTPKITPIVTVAQQKGVTGYKPVRPKTCFTQTTQVNKVPIPASRYAHNYVVFDHSPPEVPNNKNNIKKGKSAVKRKIVEQKSEESQTDINIEGNDEIPSKKSKIEIISNEVINQGNALNKDKTSVTSTSKNIANEEIQPEVDKVDKISKPNSNTELAKDNKENISDKPNNKLNKPDTNSIAKLSIDAEKITQLKEKVDSNELPDLNANELNLQHSELSNDLFASLQVPTGCQNPESTSPTAAFLLTFPLVSTSNGVKVTEVIDEENSESQRGTPNLLQIGTMTNTRTTVSQSDALTPSLLNLDNFSFFTGKEFANYSNSYTTPSNIFSNSFKSTTPSIISTNIFSNNYTFTFTTASSIVTPSVFTNSTNTDNKKIKTFFDPLPYNINEKIIENPKSAAYSQIPNLLSDNIVPTPSTITLQPSQPPPSMRPKIPSSFDVMQPIIHSTLSMQPKLQNAPPKTSFSLGLQPPINNLPPITTFTTSFPPKLHNTPSSTSFNMHTSQSMQPAIHTLPLTTSASMQPKLHPAPPTTTFNVQSMVPPTTMASMQPKTHVSPPKLRNMQPTLQSQSSSTSFNSFNTFPITTTVSMQLKSHAVTPATSFNSTQPPPTTTVSMQPKIHISTNLFNAPRTSFNVQSIAPPKLLQTAPPNTLFSNVQSLAPPMQSKIHPLPPTSFNVQSIAPPSSQPKLHFNAPPINQSTFSMQPKLHHAPPTTSFNVQSIAPPTSFNLQSIAPPLNTFSMQPKLHNNVIAPPTSFDMHPVAPSRSMQPIQHTIHPPTSINMQPGSHSLPIKAVLDPQKEIKNYHHHNNKAYANAQIGNESNSARTNCSSYNPKSSNNAVSSYSYYGDSSNFNTNCYKNINKNDNKGYYSMPTYDNYENYKKCDNFSDNYYAPTQNPSKDKFNSPPKSKQPSQSKPPINWMTAPDNRIQTDYFLPPLSKENEFTVYPNNSQTTYFNTNTMYSTSEITMNDNTRKTIDLPINPSLSNNYQRTDLEEWSPAKMPQFLDPLVGDLGLNHIYEPKTDKRVKDATRRSKNVNYDNQTNFLSVSQLVDSNKNENVPARTTTRRNSGNRAKTQQVKQKRKSQEAKEMPSNANKSDGLKNTQQMNKFVASFNNQDIFCENPNNKPKNSSSNYTAEALIGHTNNIINDANKKQNYTNKTLVPPPFLTDNIITYFPPVEFTQENTYIPQNQAYNSNSFTHNFGTFQNTSYTANNFIPATNTITTTYIPTNNFVHDTHDFISDNFNNIFSTPVKEKPCPKPNRNVNSNTEKNLNQNCTNTYKKGKKKPPHDTNINNFDIQFLSMPGNRNSPLLPDDFHTHTTYIPPPTTYKTINPFSHNNNKTSDMSSTPLLPLPPVPGARNSNQPEILPVNSSGTSLTNFNLSTIFPEINKGPIPELYSRNKDQGSNRNYNPSTSTAIQAPFSTNKSSFNFNYNNN</sequence>
<feature type="compositionally biased region" description="Basic and acidic residues" evidence="1">
    <location>
        <begin position="448"/>
        <end position="461"/>
    </location>
</feature>
<feature type="region of interest" description="Disordered" evidence="1">
    <location>
        <begin position="1682"/>
        <end position="1709"/>
    </location>
</feature>
<feature type="region of interest" description="Disordered" evidence="1">
    <location>
        <begin position="1337"/>
        <end position="1391"/>
    </location>
</feature>
<feature type="region of interest" description="Disordered" evidence="1">
    <location>
        <begin position="1051"/>
        <end position="1075"/>
    </location>
</feature>
<accession>A0A9P0B5U9</accession>
<dbReference type="GO" id="GO:0046983">
    <property type="term" value="F:protein dimerization activity"/>
    <property type="evidence" value="ECO:0007669"/>
    <property type="project" value="InterPro"/>
</dbReference>
<feature type="domain" description="BHLH" evidence="2">
    <location>
        <begin position="3"/>
        <end position="55"/>
    </location>
</feature>
<dbReference type="CDD" id="cd00083">
    <property type="entry name" value="bHLH_SF"/>
    <property type="match status" value="1"/>
</dbReference>
<dbReference type="InterPro" id="IPR011598">
    <property type="entry name" value="bHLH_dom"/>
</dbReference>
<feature type="compositionally biased region" description="Polar residues" evidence="1">
    <location>
        <begin position="1696"/>
        <end position="1708"/>
    </location>
</feature>
<feature type="region of interest" description="Disordered" evidence="1">
    <location>
        <begin position="439"/>
        <end position="469"/>
    </location>
</feature>
<organism evidence="3 4">
    <name type="scientific">Brassicogethes aeneus</name>
    <name type="common">Rape pollen beetle</name>
    <name type="synonym">Meligethes aeneus</name>
    <dbReference type="NCBI Taxonomy" id="1431903"/>
    <lineage>
        <taxon>Eukaryota</taxon>
        <taxon>Metazoa</taxon>
        <taxon>Ecdysozoa</taxon>
        <taxon>Arthropoda</taxon>
        <taxon>Hexapoda</taxon>
        <taxon>Insecta</taxon>
        <taxon>Pterygota</taxon>
        <taxon>Neoptera</taxon>
        <taxon>Endopterygota</taxon>
        <taxon>Coleoptera</taxon>
        <taxon>Polyphaga</taxon>
        <taxon>Cucujiformia</taxon>
        <taxon>Nitidulidae</taxon>
        <taxon>Meligethinae</taxon>
        <taxon>Brassicogethes</taxon>
    </lineage>
</organism>
<keyword evidence="4" id="KW-1185">Reference proteome</keyword>
<dbReference type="EMBL" id="OV121135">
    <property type="protein sequence ID" value="CAH0555802.1"/>
    <property type="molecule type" value="Genomic_DNA"/>
</dbReference>
<reference evidence="3" key="1">
    <citation type="submission" date="2021-12" db="EMBL/GenBank/DDBJ databases">
        <authorList>
            <person name="King R."/>
        </authorList>
    </citation>
    <scope>NUCLEOTIDE SEQUENCE</scope>
</reference>
<evidence type="ECO:0000256" key="1">
    <source>
        <dbReference type="SAM" id="MobiDB-lite"/>
    </source>
</evidence>
<gene>
    <name evidence="3" type="ORF">MELIAE_LOCUS7079</name>
</gene>
<feature type="compositionally biased region" description="Polar residues" evidence="1">
    <location>
        <begin position="1552"/>
        <end position="1564"/>
    </location>
</feature>
<feature type="compositionally biased region" description="Polar residues" evidence="1">
    <location>
        <begin position="1337"/>
        <end position="1368"/>
    </location>
</feature>
<feature type="compositionally biased region" description="Polar residues" evidence="1">
    <location>
        <begin position="1055"/>
        <end position="1075"/>
    </location>
</feature>
<feature type="region of interest" description="Disordered" evidence="1">
    <location>
        <begin position="1178"/>
        <end position="1211"/>
    </location>
</feature>
<evidence type="ECO:0000313" key="3">
    <source>
        <dbReference type="EMBL" id="CAH0555802.1"/>
    </source>
</evidence>
<protein>
    <recommendedName>
        <fullName evidence="2">BHLH domain-containing protein</fullName>
    </recommendedName>
</protein>
<feature type="compositionally biased region" description="Basic residues" evidence="1">
    <location>
        <begin position="143"/>
        <end position="153"/>
    </location>
</feature>
<dbReference type="InterPro" id="IPR036638">
    <property type="entry name" value="HLH_DNA-bd_sf"/>
</dbReference>
<dbReference type="SUPFAM" id="SSF47459">
    <property type="entry name" value="HLH, helix-loop-helix DNA-binding domain"/>
    <property type="match status" value="1"/>
</dbReference>
<dbReference type="SMART" id="SM00353">
    <property type="entry name" value="HLH"/>
    <property type="match status" value="1"/>
</dbReference>
<feature type="compositionally biased region" description="Low complexity" evidence="1">
    <location>
        <begin position="1194"/>
        <end position="1207"/>
    </location>
</feature>
<dbReference type="PROSITE" id="PS50888">
    <property type="entry name" value="BHLH"/>
    <property type="match status" value="1"/>
</dbReference>
<feature type="region of interest" description="Disordered" evidence="1">
    <location>
        <begin position="1543"/>
        <end position="1564"/>
    </location>
</feature>
<name>A0A9P0B5U9_BRAAE</name>
<dbReference type="Gene3D" id="4.10.280.10">
    <property type="entry name" value="Helix-loop-helix DNA-binding domain"/>
    <property type="match status" value="1"/>
</dbReference>
<feature type="region of interest" description="Disordered" evidence="1">
    <location>
        <begin position="134"/>
        <end position="154"/>
    </location>
</feature>
<proteinExistence type="predicted"/>
<evidence type="ECO:0000313" key="4">
    <source>
        <dbReference type="Proteomes" id="UP001154078"/>
    </source>
</evidence>
<dbReference type="OrthoDB" id="60033at2759"/>
<evidence type="ECO:0000259" key="2">
    <source>
        <dbReference type="PROSITE" id="PS50888"/>
    </source>
</evidence>
<dbReference type="Pfam" id="PF00010">
    <property type="entry name" value="HLH"/>
    <property type="match status" value="1"/>
</dbReference>
<feature type="compositionally biased region" description="Polar residues" evidence="1">
    <location>
        <begin position="1382"/>
        <end position="1391"/>
    </location>
</feature>